<reference evidence="2" key="1">
    <citation type="journal article" date="2019" name="Int. J. Syst. Evol. Microbiol.">
        <title>The Global Catalogue of Microorganisms (GCM) 10K type strain sequencing project: providing services to taxonomists for standard genome sequencing and annotation.</title>
        <authorList>
            <consortium name="The Broad Institute Genomics Platform"/>
            <consortium name="The Broad Institute Genome Sequencing Center for Infectious Disease"/>
            <person name="Wu L."/>
            <person name="Ma J."/>
        </authorList>
    </citation>
    <scope>NUCLEOTIDE SEQUENCE [LARGE SCALE GENOMIC DNA]</scope>
    <source>
        <strain evidence="2">JCM 17441</strain>
    </source>
</reference>
<accession>A0ABP8DVM2</accession>
<dbReference type="EMBL" id="BAABAT010000084">
    <property type="protein sequence ID" value="GAA4263908.1"/>
    <property type="molecule type" value="Genomic_DNA"/>
</dbReference>
<evidence type="ECO:0008006" key="3">
    <source>
        <dbReference type="Google" id="ProtNLM"/>
    </source>
</evidence>
<dbReference type="RefSeq" id="WP_345144055.1">
    <property type="nucleotide sequence ID" value="NZ_BAABAT010000084.1"/>
</dbReference>
<sequence>MTASAPLRETVRVHCNNATHEVAMRAGEVVLPRTPAEIDRERALKAPGGQVQGCVAARDGWRDPAVRMPRPMRDLRADLMTLIHHGDAPAVAAALDRGLDPFFRDAYGPTLLHLLPWLAGAELLPRLLAACLDIEARDTGDQAPLNAAVALGTPDLVRALVAAGADLRAWAYGRMAYVTSRPELAFLRKFVLGR</sequence>
<proteinExistence type="predicted"/>
<comment type="caution">
    <text evidence="1">The sequence shown here is derived from an EMBL/GenBank/DDBJ whole genome shotgun (WGS) entry which is preliminary data.</text>
</comment>
<gene>
    <name evidence="1" type="ORF">GCM10022255_112710</name>
</gene>
<evidence type="ECO:0000313" key="1">
    <source>
        <dbReference type="EMBL" id="GAA4263908.1"/>
    </source>
</evidence>
<name>A0ABP8DVM2_9ACTN</name>
<evidence type="ECO:0000313" key="2">
    <source>
        <dbReference type="Proteomes" id="UP001500620"/>
    </source>
</evidence>
<keyword evidence="2" id="KW-1185">Reference proteome</keyword>
<organism evidence="1 2">
    <name type="scientific">Dactylosporangium darangshiense</name>
    <dbReference type="NCBI Taxonomy" id="579108"/>
    <lineage>
        <taxon>Bacteria</taxon>
        <taxon>Bacillati</taxon>
        <taxon>Actinomycetota</taxon>
        <taxon>Actinomycetes</taxon>
        <taxon>Micromonosporales</taxon>
        <taxon>Micromonosporaceae</taxon>
        <taxon>Dactylosporangium</taxon>
    </lineage>
</organism>
<dbReference type="Proteomes" id="UP001500620">
    <property type="component" value="Unassembled WGS sequence"/>
</dbReference>
<dbReference type="Gene3D" id="1.25.40.20">
    <property type="entry name" value="Ankyrin repeat-containing domain"/>
    <property type="match status" value="1"/>
</dbReference>
<protein>
    <recommendedName>
        <fullName evidence="3">Ankyrin repeat domain-containing protein</fullName>
    </recommendedName>
</protein>
<dbReference type="SUPFAM" id="SSF48403">
    <property type="entry name" value="Ankyrin repeat"/>
    <property type="match status" value="1"/>
</dbReference>
<dbReference type="InterPro" id="IPR036770">
    <property type="entry name" value="Ankyrin_rpt-contain_sf"/>
</dbReference>